<gene>
    <name evidence="3" type="ORF">PPACK8108_LOCUS6161</name>
</gene>
<evidence type="ECO:0000313" key="3">
    <source>
        <dbReference type="EMBL" id="CAH7671387.1"/>
    </source>
</evidence>
<organism evidence="3 4">
    <name type="scientific">Phakopsora pachyrhizi</name>
    <name type="common">Asian soybean rust disease fungus</name>
    <dbReference type="NCBI Taxonomy" id="170000"/>
    <lineage>
        <taxon>Eukaryota</taxon>
        <taxon>Fungi</taxon>
        <taxon>Dikarya</taxon>
        <taxon>Basidiomycota</taxon>
        <taxon>Pucciniomycotina</taxon>
        <taxon>Pucciniomycetes</taxon>
        <taxon>Pucciniales</taxon>
        <taxon>Phakopsoraceae</taxon>
        <taxon>Phakopsora</taxon>
    </lineage>
</organism>
<dbReference type="EMBL" id="CALTRL010001177">
    <property type="protein sequence ID" value="CAH7671387.1"/>
    <property type="molecule type" value="Genomic_DNA"/>
</dbReference>
<dbReference type="Proteomes" id="UP001153365">
    <property type="component" value="Unassembled WGS sequence"/>
</dbReference>
<dbReference type="InterPro" id="IPR046450">
    <property type="entry name" value="PA_dom_sf"/>
</dbReference>
<proteinExistence type="predicted"/>
<dbReference type="Pfam" id="PF02225">
    <property type="entry name" value="PA"/>
    <property type="match status" value="1"/>
</dbReference>
<comment type="caution">
    <text evidence="3">The sequence shown here is derived from an EMBL/GenBank/DDBJ whole genome shotgun (WGS) entry which is preliminary data.</text>
</comment>
<feature type="non-terminal residue" evidence="3">
    <location>
        <position position="1"/>
    </location>
</feature>
<protein>
    <submittedName>
        <fullName evidence="3">Expressed protein</fullName>
    </submittedName>
</protein>
<feature type="region of interest" description="Disordered" evidence="1">
    <location>
        <begin position="272"/>
        <end position="319"/>
    </location>
</feature>
<evidence type="ECO:0000256" key="1">
    <source>
        <dbReference type="SAM" id="MobiDB-lite"/>
    </source>
</evidence>
<dbReference type="InterPro" id="IPR003137">
    <property type="entry name" value="PA_domain"/>
</dbReference>
<keyword evidence="4" id="KW-1185">Reference proteome</keyword>
<evidence type="ECO:0000259" key="2">
    <source>
        <dbReference type="Pfam" id="PF02225"/>
    </source>
</evidence>
<feature type="compositionally biased region" description="Low complexity" evidence="1">
    <location>
        <begin position="287"/>
        <end position="299"/>
    </location>
</feature>
<sequence length="353" mass="39126">IIIESLTGLSLSIKRNNYYEEDFDVVKIGSYNLSKGTQVLVRDPSAIKALRPQELAFSERDKDHLVGVRITYEPAKFETLSKFSINRSAMMATFGPDVRIPGSATFSVNNTAIELTSLDKENKFGCKTIKIKSDGRDATVIEKEDEENGDENFSSLEGKVVLVERGECAFTDKVQNLVRAGAIGIIVSNEDESLLIPTSDKIRSRDSSNNKSSFLFSTKFGFGFDYGDEDVNDEETALAESTPLLFVSKQTGTEIRTITNHLKFMENSLKKSFTSHPEDQKSQNKPSSSHESSISESKSLTPAEPLSSSSVQSSNEPEKNLDYEIGKALIEIIEYPFEKSQVTSISVDTNYPM</sequence>
<evidence type="ECO:0000313" key="4">
    <source>
        <dbReference type="Proteomes" id="UP001153365"/>
    </source>
</evidence>
<reference evidence="3" key="1">
    <citation type="submission" date="2022-06" db="EMBL/GenBank/DDBJ databases">
        <authorList>
            <consortium name="SYNGENTA / RWTH Aachen University"/>
        </authorList>
    </citation>
    <scope>NUCLEOTIDE SEQUENCE</scope>
</reference>
<dbReference type="Gene3D" id="3.50.30.30">
    <property type="match status" value="1"/>
</dbReference>
<name>A0AAV0ASD8_PHAPC</name>
<accession>A0AAV0ASD8</accession>
<feature type="domain" description="PA" evidence="2">
    <location>
        <begin position="146"/>
        <end position="252"/>
    </location>
</feature>
<dbReference type="SUPFAM" id="SSF52025">
    <property type="entry name" value="PA domain"/>
    <property type="match status" value="1"/>
</dbReference>
<dbReference type="AlphaFoldDB" id="A0AAV0ASD8"/>